<proteinExistence type="predicted"/>
<dbReference type="InterPro" id="IPR003715">
    <property type="entry name" value="Poly_export_N"/>
</dbReference>
<dbReference type="PANTHER" id="PTHR33619:SF3">
    <property type="entry name" value="POLYSACCHARIDE EXPORT PROTEIN GFCE-RELATED"/>
    <property type="match status" value="1"/>
</dbReference>
<feature type="signal peptide" evidence="2">
    <location>
        <begin position="1"/>
        <end position="24"/>
    </location>
</feature>
<sequence>MTLRRFILALSLSLLLPGVGSVMAEGDSTYKLASGDIIRISVFGEPDLSFDEIRLNDAGTFSYPFLGDVRAGGKTAAEIERTLTERLKGNYLVDPRVSVSILKYREFFISGEVKTPGGYAFQPGLTLRRAIALAGGLTERASTSRITIIRDQDPQRRPEQATLDTQILPGDTINIDQGFF</sequence>
<evidence type="ECO:0000256" key="2">
    <source>
        <dbReference type="SAM" id="SignalP"/>
    </source>
</evidence>
<evidence type="ECO:0000259" key="4">
    <source>
        <dbReference type="Pfam" id="PF10531"/>
    </source>
</evidence>
<gene>
    <name evidence="5" type="ORF">KRX52_09215</name>
</gene>
<evidence type="ECO:0000259" key="3">
    <source>
        <dbReference type="Pfam" id="PF02563"/>
    </source>
</evidence>
<dbReference type="EMBL" id="JAHRGL010000019">
    <property type="protein sequence ID" value="MBV2132980.1"/>
    <property type="molecule type" value="Genomic_DNA"/>
</dbReference>
<dbReference type="InterPro" id="IPR019554">
    <property type="entry name" value="Soluble_ligand-bd"/>
</dbReference>
<protein>
    <submittedName>
        <fullName evidence="5">Polysaccharide export protein</fullName>
    </submittedName>
</protein>
<keyword evidence="1 2" id="KW-0732">Signal</keyword>
<reference evidence="5 6" key="1">
    <citation type="submission" date="2021-06" db="EMBL/GenBank/DDBJ databases">
        <title>Differences between aerobic and microaerobic xylene degrading microbial communities.</title>
        <authorList>
            <person name="Banerjee S."/>
            <person name="Tancsics A."/>
        </authorList>
    </citation>
    <scope>NUCLEOTIDE SEQUENCE [LARGE SCALE GENOMIC DNA]</scope>
    <source>
        <strain evidence="5 6">MAP12</strain>
    </source>
</reference>
<evidence type="ECO:0000313" key="6">
    <source>
        <dbReference type="Proteomes" id="UP000813068"/>
    </source>
</evidence>
<accession>A0ABS6MW00</accession>
<evidence type="ECO:0000313" key="5">
    <source>
        <dbReference type="EMBL" id="MBV2132980.1"/>
    </source>
</evidence>
<dbReference type="Pfam" id="PF02563">
    <property type="entry name" value="Poly_export"/>
    <property type="match status" value="1"/>
</dbReference>
<dbReference type="RefSeq" id="WP_217681442.1">
    <property type="nucleotide sequence ID" value="NZ_JAHRGL010000019.1"/>
</dbReference>
<dbReference type="InterPro" id="IPR049712">
    <property type="entry name" value="Poly_export"/>
</dbReference>
<organism evidence="5 6">
    <name type="scientific">Geopseudomonas aromaticivorans</name>
    <dbReference type="NCBI Taxonomy" id="2849492"/>
    <lineage>
        <taxon>Bacteria</taxon>
        <taxon>Pseudomonadati</taxon>
        <taxon>Pseudomonadota</taxon>
        <taxon>Gammaproteobacteria</taxon>
        <taxon>Pseudomonadales</taxon>
        <taxon>Pseudomonadaceae</taxon>
        <taxon>Geopseudomonas</taxon>
    </lineage>
</organism>
<dbReference type="PANTHER" id="PTHR33619">
    <property type="entry name" value="POLYSACCHARIDE EXPORT PROTEIN GFCE-RELATED"/>
    <property type="match status" value="1"/>
</dbReference>
<feature type="chain" id="PRO_5045324635" evidence="2">
    <location>
        <begin position="25"/>
        <end position="180"/>
    </location>
</feature>
<dbReference type="Pfam" id="PF10531">
    <property type="entry name" value="SLBB"/>
    <property type="match status" value="1"/>
</dbReference>
<evidence type="ECO:0000256" key="1">
    <source>
        <dbReference type="ARBA" id="ARBA00022729"/>
    </source>
</evidence>
<feature type="domain" description="Soluble ligand binding" evidence="4">
    <location>
        <begin position="107"/>
        <end position="152"/>
    </location>
</feature>
<comment type="caution">
    <text evidence="5">The sequence shown here is derived from an EMBL/GenBank/DDBJ whole genome shotgun (WGS) entry which is preliminary data.</text>
</comment>
<keyword evidence="6" id="KW-1185">Reference proteome</keyword>
<name>A0ABS6MW00_9GAMM</name>
<dbReference type="Proteomes" id="UP000813068">
    <property type="component" value="Unassembled WGS sequence"/>
</dbReference>
<feature type="domain" description="Polysaccharide export protein N-terminal" evidence="3">
    <location>
        <begin position="27"/>
        <end position="101"/>
    </location>
</feature>